<sequence length="382" mass="42030">ALNDMQQHCNAAELQAFLTSIARARGVFRTGGGDETSSYDCSKSFVDITVVGPPYTALMPIANPDVCGYATDGASTCDAAPPFGNDARFCCCEEFPGDCVVDPQRHILQHIFVDHHLLVNQHIIHLIHIVQLFYDHVSVVYLKYEHEHIIYAVSHCNDLVSVTHRNVPDFHNIHFHVFDYFGIIHCKLVDVLLPEFYLDFDVDILTSSAQPPPCGERAWRYGQRRSWAAGLGDWVILCSLSLSGLLGLAIHLRKRRALGADLRDSPAPPSEEVEEADDDYDCEAVESDSKDRAPPVLNQAKLKSWVEEDPTMPSGSADDPLAAESPDIQDTPSDEGPVGGFAADSSIAAHDSPSEEDLAAMREDIGELKGSDQSFPDFIIEI</sequence>
<reference evidence="3" key="1">
    <citation type="submission" date="2021-02" db="EMBL/GenBank/DDBJ databases">
        <authorList>
            <person name="Dougan E. K."/>
            <person name="Rhodes N."/>
            <person name="Thang M."/>
            <person name="Chan C."/>
        </authorList>
    </citation>
    <scope>NUCLEOTIDE SEQUENCE</scope>
</reference>
<name>A0A812MIK5_9DINO</name>
<feature type="compositionally biased region" description="Acidic residues" evidence="1">
    <location>
        <begin position="271"/>
        <end position="286"/>
    </location>
</feature>
<evidence type="ECO:0000313" key="3">
    <source>
        <dbReference type="EMBL" id="CAE7267389.1"/>
    </source>
</evidence>
<keyword evidence="2" id="KW-0472">Membrane</keyword>
<feature type="region of interest" description="Disordered" evidence="1">
    <location>
        <begin position="261"/>
        <end position="356"/>
    </location>
</feature>
<gene>
    <name evidence="3" type="ORF">SNEC2469_LOCUS6324</name>
</gene>
<keyword evidence="2" id="KW-1133">Transmembrane helix</keyword>
<feature type="non-terminal residue" evidence="3">
    <location>
        <position position="382"/>
    </location>
</feature>
<accession>A0A812MIK5</accession>
<proteinExistence type="predicted"/>
<comment type="caution">
    <text evidence="3">The sequence shown here is derived from an EMBL/GenBank/DDBJ whole genome shotgun (WGS) entry which is preliminary data.</text>
</comment>
<keyword evidence="2" id="KW-0812">Transmembrane</keyword>
<evidence type="ECO:0000256" key="2">
    <source>
        <dbReference type="SAM" id="Phobius"/>
    </source>
</evidence>
<dbReference type="Proteomes" id="UP000601435">
    <property type="component" value="Unassembled WGS sequence"/>
</dbReference>
<feature type="transmembrane region" description="Helical" evidence="2">
    <location>
        <begin position="227"/>
        <end position="250"/>
    </location>
</feature>
<dbReference type="AlphaFoldDB" id="A0A812MIK5"/>
<protein>
    <submittedName>
        <fullName evidence="3">Uncharacterized protein</fullName>
    </submittedName>
</protein>
<dbReference type="EMBL" id="CAJNJA010011164">
    <property type="protein sequence ID" value="CAE7267389.1"/>
    <property type="molecule type" value="Genomic_DNA"/>
</dbReference>
<keyword evidence="4" id="KW-1185">Reference proteome</keyword>
<evidence type="ECO:0000256" key="1">
    <source>
        <dbReference type="SAM" id="MobiDB-lite"/>
    </source>
</evidence>
<dbReference type="OrthoDB" id="443777at2759"/>
<evidence type="ECO:0000313" key="4">
    <source>
        <dbReference type="Proteomes" id="UP000601435"/>
    </source>
</evidence>
<organism evidence="3 4">
    <name type="scientific">Symbiodinium necroappetens</name>
    <dbReference type="NCBI Taxonomy" id="1628268"/>
    <lineage>
        <taxon>Eukaryota</taxon>
        <taxon>Sar</taxon>
        <taxon>Alveolata</taxon>
        <taxon>Dinophyceae</taxon>
        <taxon>Suessiales</taxon>
        <taxon>Symbiodiniaceae</taxon>
        <taxon>Symbiodinium</taxon>
    </lineage>
</organism>